<protein>
    <submittedName>
        <fullName evidence="5">Helix-turn-helix domain-containing protein</fullName>
    </submittedName>
</protein>
<feature type="domain" description="HTH araC/xylS-type" evidence="4">
    <location>
        <begin position="80"/>
        <end position="178"/>
    </location>
</feature>
<keyword evidence="6" id="KW-1185">Reference proteome</keyword>
<dbReference type="InterPro" id="IPR018062">
    <property type="entry name" value="HTH_AraC-typ_CS"/>
</dbReference>
<organism evidence="5 6">
    <name type="scientific">Modicisalibacter luteus</name>
    <dbReference type="NCBI Taxonomy" id="453962"/>
    <lineage>
        <taxon>Bacteria</taxon>
        <taxon>Pseudomonadati</taxon>
        <taxon>Pseudomonadota</taxon>
        <taxon>Gammaproteobacteria</taxon>
        <taxon>Oceanospirillales</taxon>
        <taxon>Halomonadaceae</taxon>
        <taxon>Modicisalibacter</taxon>
    </lineage>
</organism>
<evidence type="ECO:0000256" key="1">
    <source>
        <dbReference type="ARBA" id="ARBA00023015"/>
    </source>
</evidence>
<dbReference type="Proteomes" id="UP001595640">
    <property type="component" value="Unassembled WGS sequence"/>
</dbReference>
<keyword evidence="1" id="KW-0805">Transcription regulation</keyword>
<dbReference type="SUPFAM" id="SSF46689">
    <property type="entry name" value="Homeodomain-like"/>
    <property type="match status" value="2"/>
</dbReference>
<dbReference type="SMART" id="SM00342">
    <property type="entry name" value="HTH_ARAC"/>
    <property type="match status" value="1"/>
</dbReference>
<dbReference type="InterPro" id="IPR018060">
    <property type="entry name" value="HTH_AraC"/>
</dbReference>
<dbReference type="Gene3D" id="1.10.10.60">
    <property type="entry name" value="Homeodomain-like"/>
    <property type="match status" value="2"/>
</dbReference>
<reference evidence="6" key="1">
    <citation type="journal article" date="2019" name="Int. J. Syst. Evol. Microbiol.">
        <title>The Global Catalogue of Microorganisms (GCM) 10K type strain sequencing project: providing services to taxonomists for standard genome sequencing and annotation.</title>
        <authorList>
            <consortium name="The Broad Institute Genomics Platform"/>
            <consortium name="The Broad Institute Genome Sequencing Center for Infectious Disease"/>
            <person name="Wu L."/>
            <person name="Ma J."/>
        </authorList>
    </citation>
    <scope>NUCLEOTIDE SEQUENCE [LARGE SCALE GENOMIC DNA]</scope>
    <source>
        <strain evidence="6">KCTC 12847</strain>
    </source>
</reference>
<evidence type="ECO:0000256" key="3">
    <source>
        <dbReference type="ARBA" id="ARBA00023163"/>
    </source>
</evidence>
<accession>A0ABV7LYJ8</accession>
<keyword evidence="2" id="KW-0238">DNA-binding</keyword>
<evidence type="ECO:0000256" key="2">
    <source>
        <dbReference type="ARBA" id="ARBA00023125"/>
    </source>
</evidence>
<dbReference type="PANTHER" id="PTHR46796:SF6">
    <property type="entry name" value="ARAC SUBFAMILY"/>
    <property type="match status" value="1"/>
</dbReference>
<dbReference type="EMBL" id="JBHRUH010000010">
    <property type="protein sequence ID" value="MFC3291290.1"/>
    <property type="molecule type" value="Genomic_DNA"/>
</dbReference>
<dbReference type="PANTHER" id="PTHR46796">
    <property type="entry name" value="HTH-TYPE TRANSCRIPTIONAL ACTIVATOR RHAS-RELATED"/>
    <property type="match status" value="1"/>
</dbReference>
<sequence length="204" mass="22718">MNGSVSTCYPVSSTSSCGHEWLKQNRQLLTLLTEAERAIDHDLDIASTYLYQAIALLTIENQSEGAQRIHKGGLARWQISRVNEFINEHLDHCIRTTELAALLGLSVSHFSHAFKQTTGMTPLMYVTARRVEAAERYMLCSTHPLSEIALTLGFCDQSHFCRVFRRETGLSPQTWRKLHTANPSSQAALTAATSHQTTQVGSTL</sequence>
<dbReference type="PROSITE" id="PS01124">
    <property type="entry name" value="HTH_ARAC_FAMILY_2"/>
    <property type="match status" value="1"/>
</dbReference>
<dbReference type="InterPro" id="IPR050204">
    <property type="entry name" value="AraC_XylS_family_regulators"/>
</dbReference>
<dbReference type="PRINTS" id="PR00032">
    <property type="entry name" value="HTHARAC"/>
</dbReference>
<evidence type="ECO:0000259" key="4">
    <source>
        <dbReference type="PROSITE" id="PS01124"/>
    </source>
</evidence>
<dbReference type="InterPro" id="IPR009057">
    <property type="entry name" value="Homeodomain-like_sf"/>
</dbReference>
<gene>
    <name evidence="5" type="ORF">ACFOEI_04315</name>
</gene>
<dbReference type="RefSeq" id="WP_019016676.1">
    <property type="nucleotide sequence ID" value="NZ_BMXD01000007.1"/>
</dbReference>
<proteinExistence type="predicted"/>
<dbReference type="InterPro" id="IPR020449">
    <property type="entry name" value="Tscrpt_reg_AraC-type_HTH"/>
</dbReference>
<comment type="caution">
    <text evidence="5">The sequence shown here is derived from an EMBL/GenBank/DDBJ whole genome shotgun (WGS) entry which is preliminary data.</text>
</comment>
<evidence type="ECO:0000313" key="6">
    <source>
        <dbReference type="Proteomes" id="UP001595640"/>
    </source>
</evidence>
<dbReference type="PROSITE" id="PS00041">
    <property type="entry name" value="HTH_ARAC_FAMILY_1"/>
    <property type="match status" value="1"/>
</dbReference>
<dbReference type="Pfam" id="PF12833">
    <property type="entry name" value="HTH_18"/>
    <property type="match status" value="1"/>
</dbReference>
<name>A0ABV7LYJ8_9GAMM</name>
<evidence type="ECO:0000313" key="5">
    <source>
        <dbReference type="EMBL" id="MFC3291290.1"/>
    </source>
</evidence>
<keyword evidence="3" id="KW-0804">Transcription</keyword>